<evidence type="ECO:0000256" key="4">
    <source>
        <dbReference type="PROSITE-ProRule" id="PRU00335"/>
    </source>
</evidence>
<evidence type="ECO:0000256" key="3">
    <source>
        <dbReference type="ARBA" id="ARBA00023163"/>
    </source>
</evidence>
<feature type="domain" description="HTH tetR-type" evidence="5">
    <location>
        <begin position="6"/>
        <end position="66"/>
    </location>
</feature>
<dbReference type="InterPro" id="IPR001647">
    <property type="entry name" value="HTH_TetR"/>
</dbReference>
<dbReference type="EMBL" id="JAUSUW010000016">
    <property type="protein sequence ID" value="MDQ0423110.1"/>
    <property type="molecule type" value="Genomic_DNA"/>
</dbReference>
<gene>
    <name evidence="6" type="ORF">J2045_004162</name>
</gene>
<dbReference type="PANTHER" id="PTHR30055">
    <property type="entry name" value="HTH-TYPE TRANSCRIPTIONAL REGULATOR RUTR"/>
    <property type="match status" value="1"/>
</dbReference>
<keyword evidence="1" id="KW-0805">Transcription regulation</keyword>
<feature type="DNA-binding region" description="H-T-H motif" evidence="4">
    <location>
        <begin position="29"/>
        <end position="48"/>
    </location>
</feature>
<organism evidence="6 7">
    <name type="scientific">Peteryoungia aggregata LMG 23059</name>
    <dbReference type="NCBI Taxonomy" id="1368425"/>
    <lineage>
        <taxon>Bacteria</taxon>
        <taxon>Pseudomonadati</taxon>
        <taxon>Pseudomonadota</taxon>
        <taxon>Alphaproteobacteria</taxon>
        <taxon>Hyphomicrobiales</taxon>
        <taxon>Rhizobiaceae</taxon>
        <taxon>Peteryoungia</taxon>
    </lineage>
</organism>
<evidence type="ECO:0000256" key="1">
    <source>
        <dbReference type="ARBA" id="ARBA00023015"/>
    </source>
</evidence>
<proteinExistence type="predicted"/>
<evidence type="ECO:0000256" key="2">
    <source>
        <dbReference type="ARBA" id="ARBA00023125"/>
    </source>
</evidence>
<accession>A0ABU0GCN3</accession>
<comment type="caution">
    <text evidence="6">The sequence shown here is derived from an EMBL/GenBank/DDBJ whole genome shotgun (WGS) entry which is preliminary data.</text>
</comment>
<evidence type="ECO:0000313" key="7">
    <source>
        <dbReference type="Proteomes" id="UP001238496"/>
    </source>
</evidence>
<dbReference type="InterPro" id="IPR036271">
    <property type="entry name" value="Tet_transcr_reg_TetR-rel_C_sf"/>
</dbReference>
<evidence type="ECO:0000259" key="5">
    <source>
        <dbReference type="PROSITE" id="PS50977"/>
    </source>
</evidence>
<keyword evidence="7" id="KW-1185">Reference proteome</keyword>
<dbReference type="SUPFAM" id="SSF48498">
    <property type="entry name" value="Tetracyclin repressor-like, C-terminal domain"/>
    <property type="match status" value="1"/>
</dbReference>
<keyword evidence="3" id="KW-0804">Transcription</keyword>
<sequence>MPRTRRDLREACLAEGMAIIASDGLEKLSLREVARRLGVSHQAPYKHFASRDHILAEMVSRAFDAFAAFLDAHPKSEDPDQDMANMAEDYLRYAREHPLEYRLMFGTPLPDGEAFPEMMAKAKHAFSLLVSGLKRRAQLKGRERSDEAVLLDALVIWSSLHGLASVKSSSVIRTLDLPAALIEGSDAHMIHSFSAMITSADAQSMD</sequence>
<name>A0ABU0GCN3_9HYPH</name>
<evidence type="ECO:0000313" key="6">
    <source>
        <dbReference type="EMBL" id="MDQ0423110.1"/>
    </source>
</evidence>
<dbReference type="InterPro" id="IPR009057">
    <property type="entry name" value="Homeodomain-like_sf"/>
</dbReference>
<dbReference type="Pfam" id="PF13305">
    <property type="entry name" value="TetR_C_33"/>
    <property type="match status" value="1"/>
</dbReference>
<keyword evidence="2 4" id="KW-0238">DNA-binding</keyword>
<dbReference type="PANTHER" id="PTHR30055:SF220">
    <property type="entry name" value="TETR-FAMILY REGULATORY PROTEIN"/>
    <property type="match status" value="1"/>
</dbReference>
<protein>
    <submittedName>
        <fullName evidence="6">AcrR family transcriptional regulator</fullName>
    </submittedName>
</protein>
<dbReference type="PROSITE" id="PS50977">
    <property type="entry name" value="HTH_TETR_2"/>
    <property type="match status" value="1"/>
</dbReference>
<dbReference type="Gene3D" id="1.10.357.10">
    <property type="entry name" value="Tetracycline Repressor, domain 2"/>
    <property type="match status" value="1"/>
</dbReference>
<dbReference type="InterPro" id="IPR025996">
    <property type="entry name" value="MT1864/Rv1816-like_C"/>
</dbReference>
<dbReference type="SUPFAM" id="SSF46689">
    <property type="entry name" value="Homeodomain-like"/>
    <property type="match status" value="1"/>
</dbReference>
<dbReference type="InterPro" id="IPR050109">
    <property type="entry name" value="HTH-type_TetR-like_transc_reg"/>
</dbReference>
<dbReference type="RefSeq" id="WP_307376539.1">
    <property type="nucleotide sequence ID" value="NZ_JAUSUW010000016.1"/>
</dbReference>
<reference evidence="6 7" key="1">
    <citation type="submission" date="2023-07" db="EMBL/GenBank/DDBJ databases">
        <title>Genomic Encyclopedia of Type Strains, Phase IV (KMG-IV): sequencing the most valuable type-strain genomes for metagenomic binning, comparative biology and taxonomic classification.</title>
        <authorList>
            <person name="Goeker M."/>
        </authorList>
    </citation>
    <scope>NUCLEOTIDE SEQUENCE [LARGE SCALE GENOMIC DNA]</scope>
    <source>
        <strain evidence="6 7">DSM 1111</strain>
    </source>
</reference>
<dbReference type="Proteomes" id="UP001238496">
    <property type="component" value="Unassembled WGS sequence"/>
</dbReference>
<dbReference type="Pfam" id="PF00440">
    <property type="entry name" value="TetR_N"/>
    <property type="match status" value="1"/>
</dbReference>